<dbReference type="EMBL" id="JAMLDX010000021">
    <property type="protein sequence ID" value="MCP3732694.1"/>
    <property type="molecule type" value="Genomic_DNA"/>
</dbReference>
<proteinExistence type="predicted"/>
<gene>
    <name evidence="1" type="ORF">M9978_19940</name>
</gene>
<dbReference type="RefSeq" id="WP_254296318.1">
    <property type="nucleotide sequence ID" value="NZ_JAMLDX010000021.1"/>
</dbReference>
<reference evidence="1" key="1">
    <citation type="submission" date="2022-05" db="EMBL/GenBank/DDBJ databases">
        <title>Sphingomonas sp. strain MG17 Genome sequencing and assembly.</title>
        <authorList>
            <person name="Kim I."/>
        </authorList>
    </citation>
    <scope>NUCLEOTIDE SEQUENCE</scope>
    <source>
        <strain evidence="1">MG17</strain>
    </source>
</reference>
<accession>A0A9X2HSC4</accession>
<evidence type="ECO:0000313" key="2">
    <source>
        <dbReference type="Proteomes" id="UP001139451"/>
    </source>
</evidence>
<dbReference type="Proteomes" id="UP001139451">
    <property type="component" value="Unassembled WGS sequence"/>
</dbReference>
<dbReference type="AlphaFoldDB" id="A0A9X2HSC4"/>
<protein>
    <submittedName>
        <fullName evidence="1">Uncharacterized protein</fullName>
    </submittedName>
</protein>
<keyword evidence="2" id="KW-1185">Reference proteome</keyword>
<comment type="caution">
    <text evidence="1">The sequence shown here is derived from an EMBL/GenBank/DDBJ whole genome shotgun (WGS) entry which is preliminary data.</text>
</comment>
<name>A0A9X2HSC4_9SPHN</name>
<sequence length="175" mass="20179">MIEELQRQQEAVAQYMGAFAQLLSGQPGRHDEFIDKVDLLIAGSEPNALRLMQFTNRVRTTQRPVIWIHFMHEEPNVPQIGLVAAAGGQVHIMENCMLWLSKRDSRARLVPDSFKLGAYQFDDELRLRRLQKAPARNFKAARPAMIRAYDRLLEIQAEQRQRGDEFRLPELARAA</sequence>
<evidence type="ECO:0000313" key="1">
    <source>
        <dbReference type="EMBL" id="MCP3732694.1"/>
    </source>
</evidence>
<organism evidence="1 2">
    <name type="scientific">Sphingomonas tagetis</name>
    <dbReference type="NCBI Taxonomy" id="2949092"/>
    <lineage>
        <taxon>Bacteria</taxon>
        <taxon>Pseudomonadati</taxon>
        <taxon>Pseudomonadota</taxon>
        <taxon>Alphaproteobacteria</taxon>
        <taxon>Sphingomonadales</taxon>
        <taxon>Sphingomonadaceae</taxon>
        <taxon>Sphingomonas</taxon>
    </lineage>
</organism>